<protein>
    <submittedName>
        <fullName evidence="2">Uncharacterized protein</fullName>
    </submittedName>
</protein>
<dbReference type="Proteomes" id="UP001218218">
    <property type="component" value="Unassembled WGS sequence"/>
</dbReference>
<reference evidence="2" key="1">
    <citation type="submission" date="2023-03" db="EMBL/GenBank/DDBJ databases">
        <title>Massive genome expansion in bonnet fungi (Mycena s.s.) driven by repeated elements and novel gene families across ecological guilds.</title>
        <authorList>
            <consortium name="Lawrence Berkeley National Laboratory"/>
            <person name="Harder C.B."/>
            <person name="Miyauchi S."/>
            <person name="Viragh M."/>
            <person name="Kuo A."/>
            <person name="Thoen E."/>
            <person name="Andreopoulos B."/>
            <person name="Lu D."/>
            <person name="Skrede I."/>
            <person name="Drula E."/>
            <person name="Henrissat B."/>
            <person name="Morin E."/>
            <person name="Kohler A."/>
            <person name="Barry K."/>
            <person name="LaButti K."/>
            <person name="Morin E."/>
            <person name="Salamov A."/>
            <person name="Lipzen A."/>
            <person name="Mereny Z."/>
            <person name="Hegedus B."/>
            <person name="Baldrian P."/>
            <person name="Stursova M."/>
            <person name="Weitz H."/>
            <person name="Taylor A."/>
            <person name="Grigoriev I.V."/>
            <person name="Nagy L.G."/>
            <person name="Martin F."/>
            <person name="Kauserud H."/>
        </authorList>
    </citation>
    <scope>NUCLEOTIDE SEQUENCE</scope>
    <source>
        <strain evidence="2">CBHHK002</strain>
    </source>
</reference>
<comment type="caution">
    <text evidence="2">The sequence shown here is derived from an EMBL/GenBank/DDBJ whole genome shotgun (WGS) entry which is preliminary data.</text>
</comment>
<evidence type="ECO:0000313" key="2">
    <source>
        <dbReference type="EMBL" id="KAJ7323030.1"/>
    </source>
</evidence>
<sequence>MAHAQRTTRWLLADSVPTARKTGTTACAHLLREAREENGLEVRVEVDDVPSARTGRLAAKSLLCAGKLRLSVADAQRSGCGALRNDRKGSALDGRVRTGRLVAVPSLSAEGVSESTQEHLSSIQSGVKRWSALRCLEQRDFRMRLEIEDPTPRACRAPGFAKRCKPWAGDVTPSGKLCVATLSLEPDRLGPAGGRRRRASQGDARKARPVHGERRKSATKGIDITARCRRSTSVSLQRYVQDGPALGVHPTRRRRWVEWQRERKRAV</sequence>
<accession>A0AAD6ZHV8</accession>
<organism evidence="2 3">
    <name type="scientific">Mycena albidolilacea</name>
    <dbReference type="NCBI Taxonomy" id="1033008"/>
    <lineage>
        <taxon>Eukaryota</taxon>
        <taxon>Fungi</taxon>
        <taxon>Dikarya</taxon>
        <taxon>Basidiomycota</taxon>
        <taxon>Agaricomycotina</taxon>
        <taxon>Agaricomycetes</taxon>
        <taxon>Agaricomycetidae</taxon>
        <taxon>Agaricales</taxon>
        <taxon>Marasmiineae</taxon>
        <taxon>Mycenaceae</taxon>
        <taxon>Mycena</taxon>
    </lineage>
</organism>
<proteinExistence type="predicted"/>
<gene>
    <name evidence="2" type="ORF">DFH08DRAFT_818144</name>
</gene>
<keyword evidence="3" id="KW-1185">Reference proteome</keyword>
<dbReference type="AlphaFoldDB" id="A0AAD6ZHV8"/>
<name>A0AAD6ZHV8_9AGAR</name>
<evidence type="ECO:0000256" key="1">
    <source>
        <dbReference type="SAM" id="MobiDB-lite"/>
    </source>
</evidence>
<feature type="compositionally biased region" description="Basic and acidic residues" evidence="1">
    <location>
        <begin position="203"/>
        <end position="216"/>
    </location>
</feature>
<dbReference type="EMBL" id="JARIHO010000048">
    <property type="protein sequence ID" value="KAJ7323030.1"/>
    <property type="molecule type" value="Genomic_DNA"/>
</dbReference>
<feature type="region of interest" description="Disordered" evidence="1">
    <location>
        <begin position="189"/>
        <end position="220"/>
    </location>
</feature>
<evidence type="ECO:0000313" key="3">
    <source>
        <dbReference type="Proteomes" id="UP001218218"/>
    </source>
</evidence>